<protein>
    <recommendedName>
        <fullName evidence="5">RES domain-containing protein</fullName>
    </recommendedName>
</protein>
<accession>A0A2V3DSL1</accession>
<evidence type="ECO:0000259" key="2">
    <source>
        <dbReference type="Pfam" id="PF18870"/>
    </source>
</evidence>
<evidence type="ECO:0008006" key="5">
    <source>
        <dbReference type="Google" id="ProtNLM"/>
    </source>
</evidence>
<evidence type="ECO:0000313" key="3">
    <source>
        <dbReference type="EMBL" id="PXA65124.1"/>
    </source>
</evidence>
<feature type="domain" description="HEPN/RES N-terminal" evidence="2">
    <location>
        <begin position="44"/>
        <end position="168"/>
    </location>
</feature>
<dbReference type="InterPro" id="IPR014914">
    <property type="entry name" value="RES_dom"/>
</dbReference>
<feature type="domain" description="RES" evidence="1">
    <location>
        <begin position="233"/>
        <end position="369"/>
    </location>
</feature>
<dbReference type="Proteomes" id="UP000246303">
    <property type="component" value="Unassembled WGS sequence"/>
</dbReference>
<gene>
    <name evidence="3" type="ORF">CVS29_10550</name>
</gene>
<name>A0A2V3DSL1_9MICC</name>
<keyword evidence="4" id="KW-1185">Reference proteome</keyword>
<dbReference type="AlphaFoldDB" id="A0A2V3DSL1"/>
<sequence length="415" mass="46570">MGGASRAYEERFDRGWSGSDKRVCAECLTDDSLKVAVHAEEVTGEGNCLSCDEESSAPFDVLMEAFVDGVNFLFDDALNSVPYVSTEGGFVGAETTDSWDLIEQFDDCFESENGHLIQDEIRSCLDDKTWVNREDPDFGPEAMLGQAWQNFCKSIKYESRFVFWLDKKSKADLEQSSDAFTPASALQHVSELIEELRLYKSYEIGYVFFRSRTFDKQNLPPSTSRGLGTSPAKIALQGNRMSPAGIPMFYASESEVAALAEVSVRLDHNAASVGTFASTREFSVVDLTDLPPMPSPFDPEKRDQRWMISFLNSFVDEISQPIELGRDQVDYVPTQVMTEYLLRIHESPKRIDGIRFHSAAHRGGINVALDISNENFIERNVEGDASALQMQLLSHSVYQADVTWTEYDPPLKEQL</sequence>
<evidence type="ECO:0000259" key="1">
    <source>
        <dbReference type="Pfam" id="PF08808"/>
    </source>
</evidence>
<dbReference type="OrthoDB" id="1425103at2"/>
<dbReference type="InterPro" id="IPR041206">
    <property type="entry name" value="HEPN/RES_NTD1"/>
</dbReference>
<comment type="caution">
    <text evidence="3">The sequence shown here is derived from an EMBL/GenBank/DDBJ whole genome shotgun (WGS) entry which is preliminary data.</text>
</comment>
<dbReference type="Pfam" id="PF18870">
    <property type="entry name" value="HEPN_RES_NTD1"/>
    <property type="match status" value="1"/>
</dbReference>
<evidence type="ECO:0000313" key="4">
    <source>
        <dbReference type="Proteomes" id="UP000246303"/>
    </source>
</evidence>
<dbReference type="Pfam" id="PF08808">
    <property type="entry name" value="RES"/>
    <property type="match status" value="1"/>
</dbReference>
<organism evidence="3 4">
    <name type="scientific">Arthrobacter psychrochitiniphilus</name>
    <dbReference type="NCBI Taxonomy" id="291045"/>
    <lineage>
        <taxon>Bacteria</taxon>
        <taxon>Bacillati</taxon>
        <taxon>Actinomycetota</taxon>
        <taxon>Actinomycetes</taxon>
        <taxon>Micrococcales</taxon>
        <taxon>Micrococcaceae</taxon>
        <taxon>Arthrobacter</taxon>
    </lineage>
</organism>
<dbReference type="EMBL" id="QHLZ01000006">
    <property type="protein sequence ID" value="PXA65124.1"/>
    <property type="molecule type" value="Genomic_DNA"/>
</dbReference>
<dbReference type="RefSeq" id="WP_110106300.1">
    <property type="nucleotide sequence ID" value="NZ_JACBZZ010000001.1"/>
</dbReference>
<reference evidence="3 4" key="1">
    <citation type="submission" date="2018-05" db="EMBL/GenBank/DDBJ databases">
        <title>Genetic diversity of glacier-inhabiting Cryobacterium bacteria in China and description of Cryobacterium mengkeensis sp. nov. and Arthrobacter glacialis sp. nov.</title>
        <authorList>
            <person name="Liu Q."/>
            <person name="Xin Y.-H."/>
        </authorList>
    </citation>
    <scope>NUCLEOTIDE SEQUENCE [LARGE SCALE GENOMIC DNA]</scope>
    <source>
        <strain evidence="3 4">GP3</strain>
    </source>
</reference>
<proteinExistence type="predicted"/>